<evidence type="ECO:0000256" key="2">
    <source>
        <dbReference type="ARBA" id="ARBA00022475"/>
    </source>
</evidence>
<feature type="domain" description="Cardiolipin synthase N-terminal" evidence="7">
    <location>
        <begin position="26"/>
        <end position="69"/>
    </location>
</feature>
<accession>A0ABQ6Q0X0</accession>
<dbReference type="InterPro" id="IPR027379">
    <property type="entry name" value="CLS_N"/>
</dbReference>
<keyword evidence="3 6" id="KW-0812">Transmembrane</keyword>
<reference evidence="8 9" key="1">
    <citation type="submission" date="2023-08" db="EMBL/GenBank/DDBJ databases">
        <title>Draft genome sequence of Algoriphagus taiwanensis.</title>
        <authorList>
            <person name="Takatani N."/>
            <person name="Hosokawa M."/>
            <person name="Sawabe T."/>
        </authorList>
    </citation>
    <scope>NUCLEOTIDE SEQUENCE [LARGE SCALE GENOMIC DNA]</scope>
    <source>
        <strain evidence="8 9">JCM 19755</strain>
    </source>
</reference>
<evidence type="ECO:0000256" key="4">
    <source>
        <dbReference type="ARBA" id="ARBA00022989"/>
    </source>
</evidence>
<protein>
    <recommendedName>
        <fullName evidence="7">Cardiolipin synthase N-terminal domain-containing protein</fullName>
    </recommendedName>
</protein>
<evidence type="ECO:0000256" key="6">
    <source>
        <dbReference type="SAM" id="Phobius"/>
    </source>
</evidence>
<keyword evidence="5 6" id="KW-0472">Membrane</keyword>
<evidence type="ECO:0000256" key="5">
    <source>
        <dbReference type="ARBA" id="ARBA00023136"/>
    </source>
</evidence>
<keyword evidence="9" id="KW-1185">Reference proteome</keyword>
<organism evidence="8 9">
    <name type="scientific">Algoriphagus taiwanensis</name>
    <dbReference type="NCBI Taxonomy" id="1445656"/>
    <lineage>
        <taxon>Bacteria</taxon>
        <taxon>Pseudomonadati</taxon>
        <taxon>Bacteroidota</taxon>
        <taxon>Cytophagia</taxon>
        <taxon>Cytophagales</taxon>
        <taxon>Cyclobacteriaceae</taxon>
        <taxon>Algoriphagus</taxon>
    </lineage>
</organism>
<evidence type="ECO:0000259" key="7">
    <source>
        <dbReference type="Pfam" id="PF13396"/>
    </source>
</evidence>
<evidence type="ECO:0000256" key="1">
    <source>
        <dbReference type="ARBA" id="ARBA00004651"/>
    </source>
</evidence>
<feature type="transmembrane region" description="Helical" evidence="6">
    <location>
        <begin position="47"/>
        <end position="67"/>
    </location>
</feature>
<evidence type="ECO:0000313" key="8">
    <source>
        <dbReference type="EMBL" id="GMQ33836.1"/>
    </source>
</evidence>
<dbReference type="RefSeq" id="WP_338220365.1">
    <property type="nucleotide sequence ID" value="NZ_BTPE01000006.1"/>
</dbReference>
<name>A0ABQ6Q0X0_9BACT</name>
<comment type="caution">
    <text evidence="8">The sequence shown here is derived from an EMBL/GenBank/DDBJ whole genome shotgun (WGS) entry which is preliminary data.</text>
</comment>
<gene>
    <name evidence="8" type="ORF">Ataiwa_21080</name>
</gene>
<dbReference type="Proteomes" id="UP001307705">
    <property type="component" value="Unassembled WGS sequence"/>
</dbReference>
<keyword evidence="2" id="KW-1003">Cell membrane</keyword>
<sequence length="75" mass="8561">MELAFIQNMGGFFLIGILLISLIYFILWVYCLIDVIRSDFKDQNMKLIWVVILLFAQGFGPIAYLVLGPGTKKFA</sequence>
<comment type="subcellular location">
    <subcellularLocation>
        <location evidence="1">Cell membrane</location>
        <topology evidence="1">Multi-pass membrane protein</topology>
    </subcellularLocation>
</comment>
<proteinExistence type="predicted"/>
<feature type="transmembrane region" description="Helical" evidence="6">
    <location>
        <begin position="12"/>
        <end position="35"/>
    </location>
</feature>
<keyword evidence="4 6" id="KW-1133">Transmembrane helix</keyword>
<dbReference type="Pfam" id="PF13396">
    <property type="entry name" value="PLDc_N"/>
    <property type="match status" value="1"/>
</dbReference>
<evidence type="ECO:0000313" key="9">
    <source>
        <dbReference type="Proteomes" id="UP001307705"/>
    </source>
</evidence>
<dbReference type="EMBL" id="BTPE01000006">
    <property type="protein sequence ID" value="GMQ33836.1"/>
    <property type="molecule type" value="Genomic_DNA"/>
</dbReference>
<evidence type="ECO:0000256" key="3">
    <source>
        <dbReference type="ARBA" id="ARBA00022692"/>
    </source>
</evidence>